<sequence length="89" mass="9778">MASQTIESYCEGAKVIRGTLLVHMVGSEEEKGVHVQEDKVGGVIRCGREGLRRKGQVEESNGDEGKGASVVAHRDGSVHQRAYDWKNHF</sequence>
<organism evidence="2 3">
    <name type="scientific">Ananas comosus</name>
    <name type="common">Pineapple</name>
    <name type="synonym">Ananas ananas</name>
    <dbReference type="NCBI Taxonomy" id="4615"/>
    <lineage>
        <taxon>Eukaryota</taxon>
        <taxon>Viridiplantae</taxon>
        <taxon>Streptophyta</taxon>
        <taxon>Embryophyta</taxon>
        <taxon>Tracheophyta</taxon>
        <taxon>Spermatophyta</taxon>
        <taxon>Magnoliopsida</taxon>
        <taxon>Liliopsida</taxon>
        <taxon>Poales</taxon>
        <taxon>Bromeliaceae</taxon>
        <taxon>Bromelioideae</taxon>
        <taxon>Ananas</taxon>
    </lineage>
</organism>
<name>A0A199VM53_ANACO</name>
<protein>
    <submittedName>
        <fullName evidence="2">Uncharacterized protein</fullName>
    </submittedName>
</protein>
<evidence type="ECO:0000313" key="3">
    <source>
        <dbReference type="Proteomes" id="UP000092600"/>
    </source>
</evidence>
<comment type="caution">
    <text evidence="2">The sequence shown here is derived from an EMBL/GenBank/DDBJ whole genome shotgun (WGS) entry which is preliminary data.</text>
</comment>
<dbReference type="AlphaFoldDB" id="A0A199VM53"/>
<dbReference type="Proteomes" id="UP000092600">
    <property type="component" value="Unassembled WGS sequence"/>
</dbReference>
<accession>A0A199VM53</accession>
<reference evidence="2 3" key="1">
    <citation type="journal article" date="2016" name="DNA Res.">
        <title>The draft genome of MD-2 pineapple using hybrid error correction of long reads.</title>
        <authorList>
            <person name="Redwan R.M."/>
            <person name="Saidin A."/>
            <person name="Kumar S.V."/>
        </authorList>
    </citation>
    <scope>NUCLEOTIDE SEQUENCE [LARGE SCALE GENOMIC DNA]</scope>
    <source>
        <strain evidence="3">cv. MD2</strain>
        <tissue evidence="2">Leaf</tissue>
    </source>
</reference>
<evidence type="ECO:0000256" key="1">
    <source>
        <dbReference type="SAM" id="MobiDB-lite"/>
    </source>
</evidence>
<feature type="region of interest" description="Disordered" evidence="1">
    <location>
        <begin position="53"/>
        <end position="75"/>
    </location>
</feature>
<evidence type="ECO:0000313" key="2">
    <source>
        <dbReference type="EMBL" id="OAY78088.1"/>
    </source>
</evidence>
<proteinExistence type="predicted"/>
<gene>
    <name evidence="2" type="ORF">ACMD2_13824</name>
</gene>
<dbReference type="EMBL" id="LSRQ01001377">
    <property type="protein sequence ID" value="OAY78088.1"/>
    <property type="molecule type" value="Genomic_DNA"/>
</dbReference>